<dbReference type="InterPro" id="IPR047589">
    <property type="entry name" value="DUF11_rpt"/>
</dbReference>
<dbReference type="SUPFAM" id="SSF103088">
    <property type="entry name" value="OmpA-like"/>
    <property type="match status" value="2"/>
</dbReference>
<evidence type="ECO:0000256" key="2">
    <source>
        <dbReference type="ARBA" id="ARBA00023136"/>
    </source>
</evidence>
<dbReference type="InterPro" id="IPR006664">
    <property type="entry name" value="OMP_bac"/>
</dbReference>
<dbReference type="PANTHER" id="PTHR34819">
    <property type="entry name" value="LARGE CYSTEINE-RICH PERIPLASMIC PROTEIN OMCB"/>
    <property type="match status" value="1"/>
</dbReference>
<name>A0A3N4VE20_9GAMM</name>
<evidence type="ECO:0000259" key="5">
    <source>
        <dbReference type="PROSITE" id="PS51123"/>
    </source>
</evidence>
<dbReference type="Pfam" id="PF01345">
    <property type="entry name" value="DUF11"/>
    <property type="match status" value="1"/>
</dbReference>
<dbReference type="InterPro" id="IPR006665">
    <property type="entry name" value="OmpA-like"/>
</dbReference>
<dbReference type="InterPro" id="IPR057687">
    <property type="entry name" value="DUF7927"/>
</dbReference>
<feature type="signal peptide" evidence="4">
    <location>
        <begin position="1"/>
        <end position="35"/>
    </location>
</feature>
<comment type="caution">
    <text evidence="6">The sequence shown here is derived from an EMBL/GenBank/DDBJ whole genome shotgun (WGS) entry which is preliminary data.</text>
</comment>
<proteinExistence type="predicted"/>
<feature type="domain" description="OmpA-like" evidence="5">
    <location>
        <begin position="2058"/>
        <end position="2160"/>
    </location>
</feature>
<feature type="chain" id="PRO_5018265454" evidence="4">
    <location>
        <begin position="36"/>
        <end position="2160"/>
    </location>
</feature>
<dbReference type="NCBIfam" id="TIGR01451">
    <property type="entry name" value="B_ant_repeat"/>
    <property type="match status" value="2"/>
</dbReference>
<accession>A0A3N4VE20</accession>
<protein>
    <submittedName>
        <fullName evidence="6">Putative repeat protein (TIGR01451 family)</fullName>
    </submittedName>
</protein>
<dbReference type="Proteomes" id="UP000269708">
    <property type="component" value="Unassembled WGS sequence"/>
</dbReference>
<dbReference type="PROSITE" id="PS51123">
    <property type="entry name" value="OMPA_2"/>
    <property type="match status" value="1"/>
</dbReference>
<dbReference type="InterPro" id="IPR001434">
    <property type="entry name" value="OmcB-like_DUF11"/>
</dbReference>
<keyword evidence="4" id="KW-0732">Signal</keyword>
<dbReference type="EMBL" id="RKQN01000002">
    <property type="protein sequence ID" value="RPE80043.1"/>
    <property type="molecule type" value="Genomic_DNA"/>
</dbReference>
<evidence type="ECO:0000256" key="3">
    <source>
        <dbReference type="PROSITE-ProRule" id="PRU00473"/>
    </source>
</evidence>
<evidence type="ECO:0000256" key="1">
    <source>
        <dbReference type="ARBA" id="ARBA00004370"/>
    </source>
</evidence>
<dbReference type="Gene3D" id="3.30.1330.60">
    <property type="entry name" value="OmpA-like domain"/>
    <property type="match status" value="1"/>
</dbReference>
<sequence>MVLKLETSLAACGRRFVAHALLLACAAFAAPQAWAQNAVNTATVATPSGVSDPDAGNDSATDRDPIVSVPSFDFCEANTVWNVGQSDPSGTGHFYRYAIGGSETQVPGLSLPVPGNLNALMIDPSNRRLLFISYQGGMAQLWAYDPGNGGWYHAAPAFAAPDLPRAGMRQDGVGFLVAGDNATPRVWRVAAAGAYGYTVSLVGNLAFDVAPANNVYSSGDVAFDAAGNGWLTVSQDLYKIDFDAAPLVAVRQQRPLLNGVPSSIQWAGVAFGPDGDLYVANNSAGGTQSRYYRLDLASGTLTPAAATAGNQARDLASCAFPAEPQPAQLQVEKTLALVNGAAPAGGARVRPGDTLTYRIAVRHAAGDLAATLFPGDVTDTLPANTSFVGGDFACSASACTNTATVNIPAGETRTLAFVVRVDDPLPGSAASIDNTVQARNVDCAAAGNDCAETTPVAPAVTVAKASNPASGTTVEPGRTIEYTLAVDVAHSATTAAVTLTDTLGGAQAFAGTPTVPAGGSCAPSGTTMVCTLAAGSAPGRYEFRYATTVAASATGSIGNAVVPGGDDRPTCAADACRTGHPIVATAVTVAKASVPASGTAVDPGSEIEYVLTVNVAHSATTDAVTLTDTPTGAQAFTGSPVVPAGGSCTPSGNAMVCTLAAGALPGAHEFRYRTRVDAAATGTLGNNVVPGGGDAPSCAPGACATTHTVVPAAVTVAKTANPGSGAVVNPGTQIEYVLAVTVANSATTGVVTLTDTLTGAQAFAGTPVVPAGGACAPSGRTMACTLAAGALPGTYEFRYRTAIDPAATGALGNNVVPGGDDDPACVPGACGTTHTITDSAVTVNKASNPGSGAVVNPGSEIEYVLTVNVANSATTDAVTLTDTLSGAQTYVGSPVVPAGGSCAPSGTALVCTLAAGALPGAYEFRYRTRIGDAATGSVGNTVVPSGGDDPTCGACGTTHPIVPPAVTVAKASNPGSGAVVNPGTEIEYVLTVTVADSATTGIVTLTDTLTGAQRFAGAPVLPAGGACTPSGSTLVCTLAAGALPGTYAFRYRAAVDPAATGALGNAVVPSGDDEPGCAPGGCATAHTVVPTAVTVAKSSAPASGTEVAPGDSIAYTLSVTVANSATTAPVTLTDTLSANQTLGTLPAGCSASGQVVTCTLPAGSLPGTYTFAYPATVDADATRAVDNAVVPSGADHPSCAPGACATQHPVVATAVSVSKSADPAPGSEVRPGDTITYTLAVDVAHSATTGAVVLTDTLSANQRLGALPAGCAGSGQVVTCTLAAGALPGRYTFVYPATVNADATGAVRNAVVPAGDDAPTCAGACTTEHPIVAPVVTVAKASDPASGATVNAGATIGYTLRVTVANSATTAPVALTDTLSGAHAFAGTPSVPDGGACSIAGDALQCTLAAGALPGTYEFRYATVVAAGASASGTIGNRVVASGGGNGEPICDACSTEHRIAAPVVEASKSASPGDGAEVRIGDTITYTLAVTVANAATTQPVVLNDTPGSGLSIGALPEGCAADAGAIVCRLPEGTVPGRYQFVYPAVVNADASGDVSNAVVASGGGGNQAAGCATCTTRHRVADAAQLRVVKQAGPREARIGDLVRYTLSIENVGAANVSDATLVDTPPPGFSYVADSLTVADADGVARLAGTHPIRVDRLDVRAGERATVQYLLRVGAGVRPGLHVNRAHVEDGGRTISNEASAEVRLAGDPLLDESLVVGTVYDDRDGDGWQDDAHLGEVRVQGGFAPGAYLPNSTTIDRGDGPRPLADASAPLLHGVELGRIDGRSSEAEPPLAHAVTISQTLRELQFTGDFVLTNAQGLTLRMDAAGTTRIERSGDAARGLTAAEPRVERRISRVEGGYRVDYVIGNAGIAEPGIPGVRIASVEGLLIETDRYGRYHLEGVAGGPEERGRNFILKVDPATLPPGARFTTENPRLRRITPGLPVRFDFGVQLPSGLVEGGRRTLELQLGEVMFDSGSAALRAEDAAVLDEMAAQLRQHGGGEVVIGADGASQALAYERALALRDALLDRLPREVALALSVELRAEPDDPDSTSVALGEAPVLGAVLFDTDSTRIKPEYAPLIARIAAEIERMQGGAVAVTGYADRRGAQAYNAGLALRRAKAVFDAIAAELSPGARSRLRVGIGDGPAASVGAHGR</sequence>
<dbReference type="Pfam" id="PF25549">
    <property type="entry name" value="DUF7927"/>
    <property type="match status" value="1"/>
</dbReference>
<dbReference type="PRINTS" id="PR01021">
    <property type="entry name" value="OMPADOMAIN"/>
</dbReference>
<dbReference type="InterPro" id="IPR036737">
    <property type="entry name" value="OmpA-like_sf"/>
</dbReference>
<organism evidence="6 7">
    <name type="scientific">Vulcaniibacterium tengchongense</name>
    <dbReference type="NCBI Taxonomy" id="1273429"/>
    <lineage>
        <taxon>Bacteria</taxon>
        <taxon>Pseudomonadati</taxon>
        <taxon>Pseudomonadota</taxon>
        <taxon>Gammaproteobacteria</taxon>
        <taxon>Lysobacterales</taxon>
        <taxon>Lysobacteraceae</taxon>
        <taxon>Vulcaniibacterium</taxon>
    </lineage>
</organism>
<dbReference type="SUPFAM" id="SSF82171">
    <property type="entry name" value="DPP6 N-terminal domain-like"/>
    <property type="match status" value="1"/>
</dbReference>
<dbReference type="Pfam" id="PF00691">
    <property type="entry name" value="OmpA"/>
    <property type="match status" value="1"/>
</dbReference>
<dbReference type="CDD" id="cd07185">
    <property type="entry name" value="OmpA_C-like"/>
    <property type="match status" value="1"/>
</dbReference>
<keyword evidence="2 3" id="KW-0472">Membrane</keyword>
<dbReference type="PANTHER" id="PTHR34819:SF3">
    <property type="entry name" value="CELL SURFACE PROTEIN"/>
    <property type="match status" value="1"/>
</dbReference>
<dbReference type="GO" id="GO:0016020">
    <property type="term" value="C:membrane"/>
    <property type="evidence" value="ECO:0007669"/>
    <property type="project" value="UniProtKB-SubCell"/>
</dbReference>
<keyword evidence="7" id="KW-1185">Reference proteome</keyword>
<comment type="subcellular location">
    <subcellularLocation>
        <location evidence="1">Membrane</location>
    </subcellularLocation>
</comment>
<gene>
    <name evidence="6" type="ORF">EDC50_1874</name>
</gene>
<evidence type="ECO:0000313" key="7">
    <source>
        <dbReference type="Proteomes" id="UP000269708"/>
    </source>
</evidence>
<dbReference type="InterPro" id="IPR051172">
    <property type="entry name" value="Chlamydia_OmcB"/>
</dbReference>
<evidence type="ECO:0000313" key="6">
    <source>
        <dbReference type="EMBL" id="RPE80043.1"/>
    </source>
</evidence>
<evidence type="ECO:0000256" key="4">
    <source>
        <dbReference type="SAM" id="SignalP"/>
    </source>
</evidence>
<reference evidence="6 7" key="1">
    <citation type="submission" date="2018-11" db="EMBL/GenBank/DDBJ databases">
        <title>Genomic Encyclopedia of Type Strains, Phase IV (KMG-IV): sequencing the most valuable type-strain genomes for metagenomic binning, comparative biology and taxonomic classification.</title>
        <authorList>
            <person name="Goeker M."/>
        </authorList>
    </citation>
    <scope>NUCLEOTIDE SEQUENCE [LARGE SCALE GENOMIC DNA]</scope>
    <source>
        <strain evidence="6 7">DSM 25623</strain>
    </source>
</reference>